<feature type="compositionally biased region" description="Basic and acidic residues" evidence="1">
    <location>
        <begin position="448"/>
        <end position="478"/>
    </location>
</feature>
<dbReference type="GO" id="GO:0005886">
    <property type="term" value="C:plasma membrane"/>
    <property type="evidence" value="ECO:0007669"/>
    <property type="project" value="UniProtKB-SubCell"/>
</dbReference>
<protein>
    <recommendedName>
        <fullName evidence="6">High frequency lysogenization protein HflD</fullName>
    </recommendedName>
</protein>
<feature type="transmembrane region" description="Helical" evidence="2">
    <location>
        <begin position="259"/>
        <end position="281"/>
    </location>
</feature>
<keyword evidence="3" id="KW-0732">Signal</keyword>
<accession>A0A919GD09</accession>
<dbReference type="Proteomes" id="UP000617734">
    <property type="component" value="Unassembled WGS sequence"/>
</dbReference>
<feature type="region of interest" description="Disordered" evidence="1">
    <location>
        <begin position="360"/>
        <end position="427"/>
    </location>
</feature>
<feature type="transmembrane region" description="Helical" evidence="2">
    <location>
        <begin position="539"/>
        <end position="564"/>
    </location>
</feature>
<dbReference type="EMBL" id="BNBO01000057">
    <property type="protein sequence ID" value="GHH82220.1"/>
    <property type="molecule type" value="Genomic_DNA"/>
</dbReference>
<feature type="signal peptide" evidence="3">
    <location>
        <begin position="1"/>
        <end position="30"/>
    </location>
</feature>
<feature type="region of interest" description="Disordered" evidence="1">
    <location>
        <begin position="439"/>
        <end position="496"/>
    </location>
</feature>
<dbReference type="PANTHER" id="PTHR40659:SF1">
    <property type="entry name" value="NICKEL_COBALT EFFLUX SYSTEM RCNA"/>
    <property type="match status" value="1"/>
</dbReference>
<feature type="compositionally biased region" description="Basic and acidic residues" evidence="1">
    <location>
        <begin position="380"/>
        <end position="395"/>
    </location>
</feature>
<dbReference type="RefSeq" id="WP_190214653.1">
    <property type="nucleotide sequence ID" value="NZ_BNBO01000057.1"/>
</dbReference>
<dbReference type="InterPro" id="IPR051224">
    <property type="entry name" value="NiCoT_RcnA"/>
</dbReference>
<feature type="transmembrane region" description="Helical" evidence="2">
    <location>
        <begin position="302"/>
        <end position="325"/>
    </location>
</feature>
<comment type="caution">
    <text evidence="4">The sequence shown here is derived from an EMBL/GenBank/DDBJ whole genome shotgun (WGS) entry which is preliminary data.</text>
</comment>
<evidence type="ECO:0000256" key="1">
    <source>
        <dbReference type="SAM" id="MobiDB-lite"/>
    </source>
</evidence>
<feature type="compositionally biased region" description="Basic residues" evidence="1">
    <location>
        <begin position="479"/>
        <end position="495"/>
    </location>
</feature>
<evidence type="ECO:0000313" key="4">
    <source>
        <dbReference type="EMBL" id="GHH82220.1"/>
    </source>
</evidence>
<keyword evidence="5" id="KW-1185">Reference proteome</keyword>
<gene>
    <name evidence="4" type="ORF">GCM10018781_66720</name>
</gene>
<evidence type="ECO:0008006" key="6">
    <source>
        <dbReference type="Google" id="ProtNLM"/>
    </source>
</evidence>
<keyword evidence="2" id="KW-1133">Transmembrane helix</keyword>
<dbReference type="GeneID" id="95356946"/>
<reference evidence="4" key="1">
    <citation type="journal article" date="2014" name="Int. J. Syst. Evol. Microbiol.">
        <title>Complete genome sequence of Corynebacterium casei LMG S-19264T (=DSM 44701T), isolated from a smear-ripened cheese.</title>
        <authorList>
            <consortium name="US DOE Joint Genome Institute (JGI-PGF)"/>
            <person name="Walter F."/>
            <person name="Albersmeier A."/>
            <person name="Kalinowski J."/>
            <person name="Ruckert C."/>
        </authorList>
    </citation>
    <scope>NUCLEOTIDE SEQUENCE</scope>
    <source>
        <strain evidence="4">JCM 4646</strain>
    </source>
</reference>
<dbReference type="GO" id="GO:0015099">
    <property type="term" value="F:nickel cation transmembrane transporter activity"/>
    <property type="evidence" value="ECO:0007669"/>
    <property type="project" value="TreeGrafter"/>
</dbReference>
<name>A0A919GD09_9ACTN</name>
<keyword evidence="2" id="KW-0472">Membrane</keyword>
<feature type="transmembrane region" description="Helical" evidence="2">
    <location>
        <begin position="585"/>
        <end position="606"/>
    </location>
</feature>
<reference evidence="4" key="2">
    <citation type="submission" date="2020-09" db="EMBL/GenBank/DDBJ databases">
        <authorList>
            <person name="Sun Q."/>
            <person name="Ohkuma M."/>
        </authorList>
    </citation>
    <scope>NUCLEOTIDE SEQUENCE</scope>
    <source>
        <strain evidence="4">JCM 4646</strain>
    </source>
</reference>
<sequence>MTHRHVPRRAAAVAGCALWLLGAGAPAAQAHPLGNFSVNHYTGLTVRTDRVEALAVTDTAEIPTLQAAPAVDTDGDGTPSEAERAAWAGARCAETAKGLVATAAPGPGAPAGPGRRLGWTVTAASFGYAPGQAALRTSRLECRLRAPLDLTGGPVALRVDTGADPTRVGWNEITARAEGARLSESGVPETSASDELRDYPRDLLDTPRGDTRAEFTAVAGGAGAGTGGARPVTPAADGPAARLEGLARQLTALAGAERLTVPVGLLAVLLSVLLGAGHALLPGHGKTVMAAYLAGRRGRTRDAVTVGATVTATHTAGVLLVGLALTSFSALAGDTVLGWLGVAGGALVALVGAGLLADARRGQRGTRRREAAHEHHGHPEHHGHDHEREHDEYHHDGHHKHPGRHEHNHEHLHEHRPGGAPASDPARRPVLVGAAVGVTADPVPDGQQHAHDQHPHPHDGHHHVHDEAHPHDDTQPQHHHDKPHRHGLFGHRHSHGPAAAEAQPFTTRGLVGLGVAGGLVPSPSALVVLLGAVALGRTVFGAALVVAYGFGMAATLTAVGLLLVRVGDRLGRLSARPAFVLLRRLTPYTALLTAVLVLVVGLGLMIRSLPPLL</sequence>
<dbReference type="AlphaFoldDB" id="A0A919GD09"/>
<feature type="transmembrane region" description="Helical" evidence="2">
    <location>
        <begin position="337"/>
        <end position="359"/>
    </location>
</feature>
<evidence type="ECO:0000313" key="5">
    <source>
        <dbReference type="Proteomes" id="UP000617734"/>
    </source>
</evidence>
<organism evidence="4 5">
    <name type="scientific">Kitasatospora indigofera</name>
    <dbReference type="NCBI Taxonomy" id="67307"/>
    <lineage>
        <taxon>Bacteria</taxon>
        <taxon>Bacillati</taxon>
        <taxon>Actinomycetota</taxon>
        <taxon>Actinomycetes</taxon>
        <taxon>Kitasatosporales</taxon>
        <taxon>Streptomycetaceae</taxon>
        <taxon>Kitasatospora</taxon>
    </lineage>
</organism>
<feature type="region of interest" description="Disordered" evidence="1">
    <location>
        <begin position="181"/>
        <end position="201"/>
    </location>
</feature>
<dbReference type="GO" id="GO:0046583">
    <property type="term" value="F:monoatomic cation efflux transmembrane transporter activity"/>
    <property type="evidence" value="ECO:0007669"/>
    <property type="project" value="TreeGrafter"/>
</dbReference>
<feature type="transmembrane region" description="Helical" evidence="2">
    <location>
        <begin position="510"/>
        <end position="533"/>
    </location>
</feature>
<dbReference type="GO" id="GO:0032025">
    <property type="term" value="P:response to cobalt ion"/>
    <property type="evidence" value="ECO:0007669"/>
    <property type="project" value="TreeGrafter"/>
</dbReference>
<evidence type="ECO:0000256" key="3">
    <source>
        <dbReference type="SAM" id="SignalP"/>
    </source>
</evidence>
<feature type="chain" id="PRO_5036941977" description="High frequency lysogenization protein HflD" evidence="3">
    <location>
        <begin position="31"/>
        <end position="613"/>
    </location>
</feature>
<proteinExistence type="predicted"/>
<keyword evidence="2" id="KW-0812">Transmembrane</keyword>
<evidence type="ECO:0000256" key="2">
    <source>
        <dbReference type="SAM" id="Phobius"/>
    </source>
</evidence>
<dbReference type="GO" id="GO:0006824">
    <property type="term" value="P:cobalt ion transport"/>
    <property type="evidence" value="ECO:0007669"/>
    <property type="project" value="UniProtKB-KW"/>
</dbReference>
<feature type="compositionally biased region" description="Basic and acidic residues" evidence="1">
    <location>
        <begin position="405"/>
        <end position="417"/>
    </location>
</feature>
<dbReference type="PANTHER" id="PTHR40659">
    <property type="entry name" value="NICKEL/COBALT EFFLUX SYSTEM RCNA"/>
    <property type="match status" value="1"/>
</dbReference>
<dbReference type="GO" id="GO:0010045">
    <property type="term" value="P:response to nickel cation"/>
    <property type="evidence" value="ECO:0007669"/>
    <property type="project" value="TreeGrafter"/>
</dbReference>